<evidence type="ECO:0000313" key="3">
    <source>
        <dbReference type="Proteomes" id="UP000005868"/>
    </source>
</evidence>
<proteinExistence type="predicted"/>
<reference evidence="2 3" key="2">
    <citation type="journal article" date="2012" name="Stand. Genomic Sci.">
        <title>Genome sequence of the moderately thermophilic, amino-acid-degrading and sulfur-reducing bacterium Thermovirga lienii type strain (Cas60314(T)).</title>
        <authorList>
            <person name="Goker M."/>
            <person name="Saunders E."/>
            <person name="Lapidus A."/>
            <person name="Nolan M."/>
            <person name="Lucas S."/>
            <person name="Hammon N."/>
            <person name="Deshpande S."/>
            <person name="Cheng J.F."/>
            <person name="Han C."/>
            <person name="Tapia R."/>
            <person name="Goodwin L.A."/>
            <person name="Pitluck S."/>
            <person name="Liolios K."/>
            <person name="Mavromatis K."/>
            <person name="Pagani I."/>
            <person name="Ivanova N."/>
            <person name="Mikhailova N."/>
            <person name="Pati A."/>
            <person name="Chen A."/>
            <person name="Palaniappan K."/>
            <person name="Land M."/>
            <person name="Chang Y.J."/>
            <person name="Jeffries C.D."/>
            <person name="Brambilla E.M."/>
            <person name="Rohde M."/>
            <person name="Spring S."/>
            <person name="Detter J.C."/>
            <person name="Woyke T."/>
            <person name="Bristow J."/>
            <person name="Eisen J.A."/>
            <person name="Markowitz V."/>
            <person name="Hugenholtz P."/>
            <person name="Kyrpides N.C."/>
            <person name="Klenk H.P."/>
        </authorList>
    </citation>
    <scope>NUCLEOTIDE SEQUENCE [LARGE SCALE GENOMIC DNA]</scope>
    <source>
        <strain evidence="3">ATCC BAA-1197 / DSM 17291 / Cas60314</strain>
    </source>
</reference>
<keyword evidence="1" id="KW-1133">Transmembrane helix</keyword>
<accession>G7V989</accession>
<sequence length="31" mass="3631">MGWQVYMILVLLIVWGGTFWCVAKTMKAEKQ</sequence>
<dbReference type="Proteomes" id="UP000005868">
    <property type="component" value="Chromosome"/>
</dbReference>
<gene>
    <name evidence="2" type="ordered locus">Tlie_0725</name>
</gene>
<evidence type="ECO:0000256" key="1">
    <source>
        <dbReference type="SAM" id="Phobius"/>
    </source>
</evidence>
<protein>
    <recommendedName>
        <fullName evidence="4">MetS family NSS transporter small subunit</fullName>
    </recommendedName>
</protein>
<dbReference type="KEGG" id="tli:Tlie_0725"/>
<name>G7V989_THELD</name>
<keyword evidence="1" id="KW-0812">Transmembrane</keyword>
<keyword evidence="1" id="KW-0472">Membrane</keyword>
<dbReference type="EMBL" id="CP003096">
    <property type="protein sequence ID" value="AER66458.1"/>
    <property type="molecule type" value="Genomic_DNA"/>
</dbReference>
<evidence type="ECO:0008006" key="4">
    <source>
        <dbReference type="Google" id="ProtNLM"/>
    </source>
</evidence>
<feature type="transmembrane region" description="Helical" evidence="1">
    <location>
        <begin position="6"/>
        <end position="23"/>
    </location>
</feature>
<organism evidence="2 3">
    <name type="scientific">Thermovirga lienii (strain ATCC BAA-1197 / DSM 17291 / Cas60314)</name>
    <dbReference type="NCBI Taxonomy" id="580340"/>
    <lineage>
        <taxon>Bacteria</taxon>
        <taxon>Thermotogati</taxon>
        <taxon>Synergistota</taxon>
        <taxon>Synergistia</taxon>
        <taxon>Synergistales</taxon>
        <taxon>Thermovirgaceae</taxon>
        <taxon>Thermovirga</taxon>
    </lineage>
</organism>
<reference evidence="3" key="1">
    <citation type="submission" date="2011-10" db="EMBL/GenBank/DDBJ databases">
        <title>The complete genome of chromosome of Thermovirga lienii DSM 17291.</title>
        <authorList>
            <consortium name="US DOE Joint Genome Institute (JGI-PGF)"/>
            <person name="Lucas S."/>
            <person name="Copeland A."/>
            <person name="Lapidus A."/>
            <person name="Glavina del Rio T."/>
            <person name="Dalin E."/>
            <person name="Tice H."/>
            <person name="Bruce D."/>
            <person name="Goodwin L."/>
            <person name="Pitluck S."/>
            <person name="Peters L."/>
            <person name="Mikhailova N."/>
            <person name="Saunders E."/>
            <person name="Kyrpides N."/>
            <person name="Mavromatis K."/>
            <person name="Ivanova N."/>
            <person name="Last F.I."/>
            <person name="Brettin T."/>
            <person name="Detter J.C."/>
            <person name="Han C."/>
            <person name="Larimer F."/>
            <person name="Land M."/>
            <person name="Hauser L."/>
            <person name="Markowitz V."/>
            <person name="Cheng J.-F."/>
            <person name="Hugenholtz P."/>
            <person name="Woyke T."/>
            <person name="Wu D."/>
            <person name="Spring S."/>
            <person name="Schroeder M."/>
            <person name="Brambilla E.-M."/>
            <person name="Klenk H.-P."/>
            <person name="Eisen J.A."/>
        </authorList>
    </citation>
    <scope>NUCLEOTIDE SEQUENCE [LARGE SCALE GENOMIC DNA]</scope>
    <source>
        <strain evidence="3">ATCC BAA-1197 / DSM 17291 / Cas60314</strain>
    </source>
</reference>
<keyword evidence="3" id="KW-1185">Reference proteome</keyword>
<dbReference type="HOGENOM" id="CLU_221043_0_0_0"/>
<evidence type="ECO:0000313" key="2">
    <source>
        <dbReference type="EMBL" id="AER66458.1"/>
    </source>
</evidence>
<dbReference type="AlphaFoldDB" id="G7V989"/>